<dbReference type="GO" id="GO:0030246">
    <property type="term" value="F:carbohydrate binding"/>
    <property type="evidence" value="ECO:0007669"/>
    <property type="project" value="UniProtKB-KW"/>
</dbReference>
<dbReference type="EMBL" id="OKRB01000001">
    <property type="protein sequence ID" value="SPE17331.1"/>
    <property type="molecule type" value="Genomic_DNA"/>
</dbReference>
<sequence>MYRSRQFSLLCVFAAIAIIVFVSPARSQVALEHAPPDTTSILPPNPHASEPGLLFYLSGDHGFNADYAAGGNPVPNYLHDVTILPNGVSGSYIQCGNSQLLSYWAPGNIYSQRGTLSFFWRSRDPLDETEFPVFRVGFADHSSWDMVWLRIDWNGHGFDAFVTDVNLGRTRVSVKLPEIPRPDQWLHLALAWDETSGIRFYIDGKLMATREATGLFDTALDQLGSHSRIIGPTGVESSYSYDRGGDIDELRIYDRMLSDDNIAGLAKNQIPQDIPPLNRKVATGPSPNESAAAIVPSEGQYDSGSGHATDWQQEWNLKYGWNRPGDDPVLLNEEYTTVRKVEIHDVYDLDRWWWKATDGIRETTWPGVYNRSRIIGRDDYFELPDWDCYSLSGKTVTFYMPDEPWNHFEIEGGAWGTWTLLAHDREKAADSELTLFVQPIGQEVTYHQLDAPITGQKVRFVNVEQEQPLGEVSAYFVHPGMEPTGVDTLRYRLTSSANAADNPSTVPLVNYVEGRFPADERTTMMAMPAAGPGPGPRSARRQNTPSESAPAGLPIVHILIPADFRSQMAGEGHGSSYGWENMDGGLDGIAIDLPPLRIQPDADGVIPLNIQVKDPLWPMRNMLYFTFAVKPGTPHTLWLDTRDRILPNGKSLYITIAAQSADFSTAALEGAEVRLIFKPYRDALHEDVSDRLTQVRDEFANLVEESVSSRRLNLFNRFDADITDLLRVDPENTLARDYWHEMNHEQARPPFILPQAPPGVPQWAFLQVEDLGYLKRLINWYIDNRQISNGEFGGGLSDDSDFTEWWPGLALMGSTPEKIKASLWREMDAMYAQHMFTNGLATIQTDELHSYEDGLNVLSESMFLDFGSPKQIERAMVTAKRLEWLTGINDAGHRHVRSNYFNGAKMATGGVWGWSKESSYMDFHPALSLVLFNGMPETRKMILELADGILAHYKPGPDGRKTLHLEVNFKTDEDKPTGMRAWFILWAAYRWTGDPKYVQPFVDSPVESLGLVNADMLDMLNLRKQESDPIVAAASRVSGPTGIAQPSETLWQLAWQVTGDRSYLDKVYASQIQTAHEREFINTQGSLWIDRIYFNNGELQRSRLGGVALMRNYCYPGNAVSWRFDAPADDQSVAILVPEATPDHVKIIAYNLDRVPVTAQMTGWEVDPGEWTMTQGTQTGIGTAPPATDAPVQDLTTKTVPFERSKSVTITFAPRTTTVIELTLKNKGVPYWSRPDLGIDPEDVKVSGSTMTVTVHSVGAVDAPASKVVLRDKAGKTLATADVPVLKAPLDLMPKTAQVTLEVPVGADLKGAKVTVECGGDVPEITLMNNSVTL</sequence>
<dbReference type="Proteomes" id="UP000239735">
    <property type="component" value="Unassembled WGS sequence"/>
</dbReference>
<evidence type="ECO:0000313" key="2">
    <source>
        <dbReference type="EMBL" id="SPE17331.1"/>
    </source>
</evidence>
<keyword evidence="2" id="KW-0430">Lectin</keyword>
<dbReference type="SUPFAM" id="SSF49899">
    <property type="entry name" value="Concanavalin A-like lectins/glucanases"/>
    <property type="match status" value="1"/>
</dbReference>
<protein>
    <submittedName>
        <fullName evidence="2">Secreted protein concanavalin A-like lectin/glucanase</fullName>
    </submittedName>
</protein>
<feature type="region of interest" description="Disordered" evidence="1">
    <location>
        <begin position="529"/>
        <end position="550"/>
    </location>
</feature>
<dbReference type="Pfam" id="PF13385">
    <property type="entry name" value="Laminin_G_3"/>
    <property type="match status" value="1"/>
</dbReference>
<organism evidence="2 3">
    <name type="scientific">Candidatus Sulfuritelmatomonas gaucii</name>
    <dbReference type="NCBI Taxonomy" id="2043161"/>
    <lineage>
        <taxon>Bacteria</taxon>
        <taxon>Pseudomonadati</taxon>
        <taxon>Acidobacteriota</taxon>
        <taxon>Terriglobia</taxon>
        <taxon>Terriglobales</taxon>
        <taxon>Acidobacteriaceae</taxon>
        <taxon>Candidatus Sulfuritelmatomonas</taxon>
    </lineage>
</organism>
<name>A0A2N9L2A3_9BACT</name>
<dbReference type="InterPro" id="IPR013320">
    <property type="entry name" value="ConA-like_dom_sf"/>
</dbReference>
<gene>
    <name evidence="2" type="ORF">SBA5_10017</name>
</gene>
<dbReference type="Gene3D" id="2.60.120.200">
    <property type="match status" value="1"/>
</dbReference>
<evidence type="ECO:0000256" key="1">
    <source>
        <dbReference type="SAM" id="MobiDB-lite"/>
    </source>
</evidence>
<evidence type="ECO:0000313" key="3">
    <source>
        <dbReference type="Proteomes" id="UP000239735"/>
    </source>
</evidence>
<reference evidence="3" key="1">
    <citation type="submission" date="2018-02" db="EMBL/GenBank/DDBJ databases">
        <authorList>
            <person name="Hausmann B."/>
        </authorList>
    </citation>
    <scope>NUCLEOTIDE SEQUENCE [LARGE SCALE GENOMIC DNA]</scope>
    <source>
        <strain evidence="3">Peat soil MAG SbA5</strain>
    </source>
</reference>
<accession>A0A2N9L2A3</accession>
<dbReference type="OrthoDB" id="52286at2"/>
<proteinExistence type="predicted"/>